<dbReference type="PANTHER" id="PTHR30349">
    <property type="entry name" value="PHAGE INTEGRASE-RELATED"/>
    <property type="match status" value="1"/>
</dbReference>
<dbReference type="GO" id="GO:0015074">
    <property type="term" value="P:DNA integration"/>
    <property type="evidence" value="ECO:0007669"/>
    <property type="project" value="InterPro"/>
</dbReference>
<dbReference type="GO" id="GO:0003677">
    <property type="term" value="F:DNA binding"/>
    <property type="evidence" value="ECO:0007669"/>
    <property type="project" value="UniProtKB-KW"/>
</dbReference>
<reference evidence="5 6" key="1">
    <citation type="submission" date="2017-04" db="EMBL/GenBank/DDBJ databases">
        <title>Draft genome sequences of Alloscardovia macacae UMA81211 and UMA81212 isolated from the feces of a rhesus macaque (Macaca mulatta).</title>
        <authorList>
            <person name="Albert K."/>
            <person name="Sela D.A."/>
        </authorList>
    </citation>
    <scope>NUCLEOTIDE SEQUENCE [LARGE SCALE GENOMIC DNA]</scope>
    <source>
        <strain evidence="5 6">UMA81212</strain>
    </source>
</reference>
<organism evidence="5 6">
    <name type="scientific">Alloscardovia macacae</name>
    <dbReference type="NCBI Taxonomy" id="1160091"/>
    <lineage>
        <taxon>Bacteria</taxon>
        <taxon>Bacillati</taxon>
        <taxon>Actinomycetota</taxon>
        <taxon>Actinomycetes</taxon>
        <taxon>Bifidobacteriales</taxon>
        <taxon>Bifidobacteriaceae</taxon>
        <taxon>Alloscardovia</taxon>
    </lineage>
</organism>
<dbReference type="AlphaFoldDB" id="A0A1Y2SW02"/>
<dbReference type="InterPro" id="IPR013762">
    <property type="entry name" value="Integrase-like_cat_sf"/>
</dbReference>
<dbReference type="PANTHER" id="PTHR30349:SF41">
    <property type="entry name" value="INTEGRASE_RECOMBINASE PROTEIN MJ0367-RELATED"/>
    <property type="match status" value="1"/>
</dbReference>
<dbReference type="InterPro" id="IPR050090">
    <property type="entry name" value="Tyrosine_recombinase_XerCD"/>
</dbReference>
<evidence type="ECO:0000259" key="4">
    <source>
        <dbReference type="PROSITE" id="PS51898"/>
    </source>
</evidence>
<protein>
    <recommendedName>
        <fullName evidence="4">Tyr recombinase domain-containing protein</fullName>
    </recommendedName>
</protein>
<dbReference type="PROSITE" id="PS51898">
    <property type="entry name" value="TYR_RECOMBINASE"/>
    <property type="match status" value="1"/>
</dbReference>
<dbReference type="InterPro" id="IPR002104">
    <property type="entry name" value="Integrase_catalytic"/>
</dbReference>
<gene>
    <name evidence="5" type="ORF">B9T39_01935</name>
</gene>
<evidence type="ECO:0000256" key="2">
    <source>
        <dbReference type="ARBA" id="ARBA00023125"/>
    </source>
</evidence>
<dbReference type="Pfam" id="PF00589">
    <property type="entry name" value="Phage_integrase"/>
    <property type="match status" value="1"/>
</dbReference>
<dbReference type="EMBL" id="NEKC01000003">
    <property type="protein sequence ID" value="OTA29863.1"/>
    <property type="molecule type" value="Genomic_DNA"/>
</dbReference>
<proteinExistence type="inferred from homology"/>
<name>A0A1Y2SW02_9BIFI</name>
<dbReference type="STRING" id="1160091.B9T39_01935"/>
<comment type="similarity">
    <text evidence="1">Belongs to the 'phage' integrase family.</text>
</comment>
<evidence type="ECO:0000313" key="6">
    <source>
        <dbReference type="Proteomes" id="UP000243540"/>
    </source>
</evidence>
<sequence>MSYFAKHRQPPEEWVFYLDMWCAWLLARGCTEKTVEHWWYIASHLAIRSHKHPVDVRPEHIIEYLNRGVENAAKRSDYNALNSFFIFLTDRGLRVDNPMRQVPAVKRYKIKQKPAVERDVRRALEKSEPDVALMVAIINDLGLRRSEVASLHSQDLYTDANGAAHIIVHGKGHKDRILPLGEALEKRIGAFHPNGWFFPSPLNANRPVNSDTVYRKVKEATGHTPHALRRKFATDLWHATNDVVQVQEMLGHENLNTTQTYLYTTVSDLRNAMSKLEEYRRSYNVV</sequence>
<evidence type="ECO:0000313" key="5">
    <source>
        <dbReference type="EMBL" id="OTA29863.1"/>
    </source>
</evidence>
<evidence type="ECO:0000256" key="3">
    <source>
        <dbReference type="ARBA" id="ARBA00023172"/>
    </source>
</evidence>
<evidence type="ECO:0000256" key="1">
    <source>
        <dbReference type="ARBA" id="ARBA00008857"/>
    </source>
</evidence>
<dbReference type="Proteomes" id="UP000243540">
    <property type="component" value="Unassembled WGS sequence"/>
</dbReference>
<keyword evidence="2" id="KW-0238">DNA-binding</keyword>
<dbReference type="RefSeq" id="WP_086106149.1">
    <property type="nucleotide sequence ID" value="NZ_NEKB01000009.1"/>
</dbReference>
<keyword evidence="3" id="KW-0233">DNA recombination</keyword>
<dbReference type="SUPFAM" id="SSF56349">
    <property type="entry name" value="DNA breaking-rejoining enzymes"/>
    <property type="match status" value="1"/>
</dbReference>
<accession>A0A1Y2SW02</accession>
<comment type="caution">
    <text evidence="5">The sequence shown here is derived from an EMBL/GenBank/DDBJ whole genome shotgun (WGS) entry which is preliminary data.</text>
</comment>
<dbReference type="Gene3D" id="1.10.443.10">
    <property type="entry name" value="Intergrase catalytic core"/>
    <property type="match status" value="1"/>
</dbReference>
<dbReference type="InterPro" id="IPR011010">
    <property type="entry name" value="DNA_brk_join_enz"/>
</dbReference>
<dbReference type="OrthoDB" id="1822491at2"/>
<feature type="domain" description="Tyr recombinase" evidence="4">
    <location>
        <begin position="109"/>
        <end position="274"/>
    </location>
</feature>
<dbReference type="GO" id="GO:0006310">
    <property type="term" value="P:DNA recombination"/>
    <property type="evidence" value="ECO:0007669"/>
    <property type="project" value="UniProtKB-KW"/>
</dbReference>